<dbReference type="AlphaFoldDB" id="A0AAU9JWY7"/>
<organism evidence="1 2">
    <name type="scientific">Blepharisma stoltei</name>
    <dbReference type="NCBI Taxonomy" id="1481888"/>
    <lineage>
        <taxon>Eukaryota</taxon>
        <taxon>Sar</taxon>
        <taxon>Alveolata</taxon>
        <taxon>Ciliophora</taxon>
        <taxon>Postciliodesmatophora</taxon>
        <taxon>Heterotrichea</taxon>
        <taxon>Heterotrichida</taxon>
        <taxon>Blepharismidae</taxon>
        <taxon>Blepharisma</taxon>
    </lineage>
</organism>
<accession>A0AAU9JWY7</accession>
<keyword evidence="2" id="KW-1185">Reference proteome</keyword>
<dbReference type="Proteomes" id="UP001162131">
    <property type="component" value="Unassembled WGS sequence"/>
</dbReference>
<gene>
    <name evidence="1" type="ORF">BSTOLATCC_MIC50743</name>
</gene>
<evidence type="ECO:0000313" key="1">
    <source>
        <dbReference type="EMBL" id="CAG9330141.1"/>
    </source>
</evidence>
<evidence type="ECO:0008006" key="3">
    <source>
        <dbReference type="Google" id="ProtNLM"/>
    </source>
</evidence>
<proteinExistence type="predicted"/>
<reference evidence="1" key="1">
    <citation type="submission" date="2021-09" db="EMBL/GenBank/DDBJ databases">
        <authorList>
            <consortium name="AG Swart"/>
            <person name="Singh M."/>
            <person name="Singh A."/>
            <person name="Seah K."/>
            <person name="Emmerich C."/>
        </authorList>
    </citation>
    <scope>NUCLEOTIDE SEQUENCE</scope>
    <source>
        <strain evidence="1">ATCC30299</strain>
    </source>
</reference>
<sequence>MNPFIHNKWAYFGSVQAADSLLNYYITKQFERLFFIAIISRIISLPSINANWRDNGSLLWLVSKTSSRIHLWARGSPRQATKSRQQMLSDPLLKPYNISSH</sequence>
<evidence type="ECO:0000313" key="2">
    <source>
        <dbReference type="Proteomes" id="UP001162131"/>
    </source>
</evidence>
<name>A0AAU9JWY7_9CILI</name>
<dbReference type="EMBL" id="CAJZBQ010000051">
    <property type="protein sequence ID" value="CAG9330141.1"/>
    <property type="molecule type" value="Genomic_DNA"/>
</dbReference>
<protein>
    <recommendedName>
        <fullName evidence="3">Maturase K</fullName>
    </recommendedName>
</protein>
<comment type="caution">
    <text evidence="1">The sequence shown here is derived from an EMBL/GenBank/DDBJ whole genome shotgun (WGS) entry which is preliminary data.</text>
</comment>